<evidence type="ECO:0000256" key="8">
    <source>
        <dbReference type="PROSITE-ProRule" id="PRU00284"/>
    </source>
</evidence>
<dbReference type="CDD" id="cd11386">
    <property type="entry name" value="MCP_signal"/>
    <property type="match status" value="1"/>
</dbReference>
<dbReference type="PANTHER" id="PTHR32089:SF114">
    <property type="entry name" value="METHYL-ACCEPTING CHEMOTAXIS PROTEIN MCPB"/>
    <property type="match status" value="1"/>
</dbReference>
<feature type="region of interest" description="Disordered" evidence="9">
    <location>
        <begin position="367"/>
        <end position="407"/>
    </location>
</feature>
<dbReference type="SUPFAM" id="SSF58104">
    <property type="entry name" value="Methyl-accepting chemotaxis protein (MCP) signaling domain"/>
    <property type="match status" value="1"/>
</dbReference>
<dbReference type="GO" id="GO:0007165">
    <property type="term" value="P:signal transduction"/>
    <property type="evidence" value="ECO:0007669"/>
    <property type="project" value="UniProtKB-KW"/>
</dbReference>
<evidence type="ECO:0000256" key="4">
    <source>
        <dbReference type="ARBA" id="ARBA00022500"/>
    </source>
</evidence>
<gene>
    <name evidence="13" type="ORF">SAMN05216244_3186</name>
</gene>
<dbReference type="SMART" id="SM00283">
    <property type="entry name" value="MA"/>
    <property type="match status" value="1"/>
</dbReference>
<accession>A0A1G9V9D1</accession>
<dbReference type="Pfam" id="PF14827">
    <property type="entry name" value="dCache_3"/>
    <property type="match status" value="1"/>
</dbReference>
<dbReference type="GO" id="GO:0006935">
    <property type="term" value="P:chemotaxis"/>
    <property type="evidence" value="ECO:0007669"/>
    <property type="project" value="UniProtKB-KW"/>
</dbReference>
<proteinExistence type="inferred from homology"/>
<comment type="similarity">
    <text evidence="7">Belongs to the methyl-accepting chemotaxis (MCP) protein family.</text>
</comment>
<keyword evidence="10" id="KW-1133">Transmembrane helix</keyword>
<dbReference type="EMBL" id="FNHF01000004">
    <property type="protein sequence ID" value="SDM68687.1"/>
    <property type="molecule type" value="Genomic_DNA"/>
</dbReference>
<dbReference type="CDD" id="cd06225">
    <property type="entry name" value="HAMP"/>
    <property type="match status" value="1"/>
</dbReference>
<evidence type="ECO:0000256" key="10">
    <source>
        <dbReference type="SAM" id="Phobius"/>
    </source>
</evidence>
<dbReference type="SUPFAM" id="SSF103190">
    <property type="entry name" value="Sensory domain-like"/>
    <property type="match status" value="1"/>
</dbReference>
<dbReference type="InterPro" id="IPR003660">
    <property type="entry name" value="HAMP_dom"/>
</dbReference>
<dbReference type="PROSITE" id="PS50111">
    <property type="entry name" value="CHEMOTAXIS_TRANSDUC_2"/>
    <property type="match status" value="1"/>
</dbReference>
<evidence type="ECO:0000259" key="11">
    <source>
        <dbReference type="PROSITE" id="PS50111"/>
    </source>
</evidence>
<evidence type="ECO:0000259" key="12">
    <source>
        <dbReference type="PROSITE" id="PS50885"/>
    </source>
</evidence>
<dbReference type="Gene3D" id="6.10.340.10">
    <property type="match status" value="1"/>
</dbReference>
<keyword evidence="6 8" id="KW-0807">Transducer</keyword>
<comment type="subcellular location">
    <subcellularLocation>
        <location evidence="1">Cell membrane</location>
    </subcellularLocation>
</comment>
<dbReference type="Proteomes" id="UP000182347">
    <property type="component" value="Unassembled WGS sequence"/>
</dbReference>
<dbReference type="OrthoDB" id="9804712at2"/>
<dbReference type="InterPro" id="IPR029151">
    <property type="entry name" value="Sensor-like_sf"/>
</dbReference>
<evidence type="ECO:0000256" key="6">
    <source>
        <dbReference type="ARBA" id="ARBA00023224"/>
    </source>
</evidence>
<organism evidence="13 14">
    <name type="scientific">Sediminibacillus halophilus</name>
    <dbReference type="NCBI Taxonomy" id="482461"/>
    <lineage>
        <taxon>Bacteria</taxon>
        <taxon>Bacillati</taxon>
        <taxon>Bacillota</taxon>
        <taxon>Bacilli</taxon>
        <taxon>Bacillales</taxon>
        <taxon>Bacillaceae</taxon>
        <taxon>Sediminibacillus</taxon>
    </lineage>
</organism>
<keyword evidence="5 10" id="KW-0472">Membrane</keyword>
<keyword evidence="14" id="KW-1185">Reference proteome</keyword>
<evidence type="ECO:0000313" key="13">
    <source>
        <dbReference type="EMBL" id="SDM68687.1"/>
    </source>
</evidence>
<evidence type="ECO:0000256" key="1">
    <source>
        <dbReference type="ARBA" id="ARBA00004236"/>
    </source>
</evidence>
<dbReference type="GO" id="GO:0005886">
    <property type="term" value="C:plasma membrane"/>
    <property type="evidence" value="ECO:0007669"/>
    <property type="project" value="UniProtKB-SubCell"/>
</dbReference>
<keyword evidence="4" id="KW-0145">Chemotaxis</keyword>
<evidence type="ECO:0000256" key="3">
    <source>
        <dbReference type="ARBA" id="ARBA00022481"/>
    </source>
</evidence>
<keyword evidence="2" id="KW-1003">Cell membrane</keyword>
<name>A0A1G9V9D1_9BACI</name>
<dbReference type="PANTHER" id="PTHR32089">
    <property type="entry name" value="METHYL-ACCEPTING CHEMOTAXIS PROTEIN MCPB"/>
    <property type="match status" value="1"/>
</dbReference>
<feature type="domain" description="Methyl-accepting transducer" evidence="11">
    <location>
        <begin position="370"/>
        <end position="620"/>
    </location>
</feature>
<feature type="compositionally biased region" description="Polar residues" evidence="9">
    <location>
        <begin position="378"/>
        <end position="404"/>
    </location>
</feature>
<dbReference type="Gene3D" id="3.30.450.20">
    <property type="entry name" value="PAS domain"/>
    <property type="match status" value="1"/>
</dbReference>
<evidence type="ECO:0000256" key="5">
    <source>
        <dbReference type="ARBA" id="ARBA00023136"/>
    </source>
</evidence>
<reference evidence="14" key="1">
    <citation type="submission" date="2016-10" db="EMBL/GenBank/DDBJ databases">
        <authorList>
            <person name="Varghese N."/>
            <person name="Submissions S."/>
        </authorList>
    </citation>
    <scope>NUCLEOTIDE SEQUENCE [LARGE SCALE GENOMIC DNA]</scope>
    <source>
        <strain evidence="14">CGMCC 1.6199</strain>
    </source>
</reference>
<dbReference type="AlphaFoldDB" id="A0A1G9V9D1"/>
<dbReference type="PROSITE" id="PS50885">
    <property type="entry name" value="HAMP"/>
    <property type="match status" value="1"/>
</dbReference>
<protein>
    <submittedName>
        <fullName evidence="13">Methyl-accepting chemotaxis protein</fullName>
    </submittedName>
</protein>
<dbReference type="InterPro" id="IPR004089">
    <property type="entry name" value="MCPsignal_dom"/>
</dbReference>
<dbReference type="SMART" id="SM00304">
    <property type="entry name" value="HAMP"/>
    <property type="match status" value="2"/>
</dbReference>
<evidence type="ECO:0000256" key="9">
    <source>
        <dbReference type="SAM" id="MobiDB-lite"/>
    </source>
</evidence>
<sequence length="657" mass="71362">MFKKSIRVKLFASLLLVSLVPLVLISIILYSTANKGLENILHNNILSSKESITAQLNNVSEDLLNLTQSYAENENLIQAFRSGDQQQLIEEVEPVFTRLQTEHRMDVFEFGNTEGEVVLRGHDIEKYGDDKSDIPAVQEALEENTIAGFEFGSSGLSVRAFAPIVHNDKVIGTLQTGLDGKVIQSITDSLKGVQLSILNTEGETLVSSNEKNIGEKSSDSSLLSKVNAGEEVFKENDSSLHYYMPLKDPTESEVIGIIKIDQDASAVKSLNDKILLYVIAIVLITILIVSVIAFFLSSGFTKPIQQVTSVMDRLANGFLNNEVKGEEREDELGQLSKSASATQANLREMIEKIARLSEVVKEQSARVKQASSEIDEGSGQTASTMQELASGSEQQAQASTSLSEQMADFSSRINRATDNGVLIHQSSNEVSEITKYGNQLMENSVTQMNSIYDLVKDSVQKVESLDKQSDEISRLVSAIEEIAEQTNLLALNAAIEAARAGEHGKGFAVVADEVRKLAEQVSASISDITGIVESVQSGSKSVAESLKAGYKQVDEGTQVMEITGSEFKKISQSVEQMVANIENITGDLEEINENSHQINSSIENIASVSEESAAGIEQTTASVVQVSSLIGDISTNADSLAQLSEELEEMVKQFKTE</sequence>
<dbReference type="InterPro" id="IPR029150">
    <property type="entry name" value="dCache_3"/>
</dbReference>
<dbReference type="RefSeq" id="WP_074600256.1">
    <property type="nucleotide sequence ID" value="NZ_FNHF01000004.1"/>
</dbReference>
<feature type="transmembrane region" description="Helical" evidence="10">
    <location>
        <begin position="274"/>
        <end position="296"/>
    </location>
</feature>
<evidence type="ECO:0000313" key="14">
    <source>
        <dbReference type="Proteomes" id="UP000182347"/>
    </source>
</evidence>
<dbReference type="Pfam" id="PF00672">
    <property type="entry name" value="HAMP"/>
    <property type="match status" value="1"/>
</dbReference>
<evidence type="ECO:0000256" key="7">
    <source>
        <dbReference type="ARBA" id="ARBA00029447"/>
    </source>
</evidence>
<keyword evidence="10" id="KW-0812">Transmembrane</keyword>
<dbReference type="Pfam" id="PF00015">
    <property type="entry name" value="MCPsignal"/>
    <property type="match status" value="1"/>
</dbReference>
<keyword evidence="3" id="KW-0488">Methylation</keyword>
<dbReference type="Gene3D" id="1.10.287.950">
    <property type="entry name" value="Methyl-accepting chemotaxis protein"/>
    <property type="match status" value="1"/>
</dbReference>
<evidence type="ECO:0000256" key="2">
    <source>
        <dbReference type="ARBA" id="ARBA00022475"/>
    </source>
</evidence>
<feature type="domain" description="HAMP" evidence="12">
    <location>
        <begin position="298"/>
        <end position="351"/>
    </location>
</feature>
<dbReference type="STRING" id="482461.SAMN05216244_3186"/>